<dbReference type="GO" id="GO:0006355">
    <property type="term" value="P:regulation of DNA-templated transcription"/>
    <property type="evidence" value="ECO:0007669"/>
    <property type="project" value="InterPro"/>
</dbReference>
<dbReference type="SUPFAM" id="SSF46689">
    <property type="entry name" value="Homeodomain-like"/>
    <property type="match status" value="1"/>
</dbReference>
<dbReference type="InterPro" id="IPR027417">
    <property type="entry name" value="P-loop_NTPase"/>
</dbReference>
<evidence type="ECO:0000256" key="6">
    <source>
        <dbReference type="SAM" id="MobiDB-lite"/>
    </source>
</evidence>
<dbReference type="SUPFAM" id="SSF52540">
    <property type="entry name" value="P-loop containing nucleoside triphosphate hydrolases"/>
    <property type="match status" value="1"/>
</dbReference>
<feature type="compositionally biased region" description="Low complexity" evidence="6">
    <location>
        <begin position="459"/>
        <end position="469"/>
    </location>
</feature>
<keyword evidence="1" id="KW-0547">Nucleotide-binding</keyword>
<protein>
    <submittedName>
        <fullName evidence="8">Transcriptional regulator</fullName>
    </submittedName>
</protein>
<dbReference type="SUPFAM" id="SSF52172">
    <property type="entry name" value="CheY-like"/>
    <property type="match status" value="1"/>
</dbReference>
<gene>
    <name evidence="8" type="ordered locus">RBRH_00511</name>
</gene>
<accession>E5AU19</accession>
<dbReference type="InterPro" id="IPR025944">
    <property type="entry name" value="Sigma_54_int_dom_CS"/>
</dbReference>
<dbReference type="FunFam" id="3.40.50.300:FF:000006">
    <property type="entry name" value="DNA-binding transcriptional regulator NtrC"/>
    <property type="match status" value="1"/>
</dbReference>
<dbReference type="InterPro" id="IPR025943">
    <property type="entry name" value="Sigma_54_int_dom_ATP-bd_2"/>
</dbReference>
<keyword evidence="2" id="KW-0067">ATP-binding</keyword>
<sequence>MNSGHRRQLVYVTRSADRALQRLLTRHGWSVATCDTARQAERLVNTTGARVGIFDVSSGFDEAIAQFEPVLLRPDMMWVATPTAAQLAAAHVRRCVRSHCFDFVAMPGPAQLVVDVVARAYQMAELDAGGDAPRAQGEMIGACEAMQQLFRVIGKVANTDAPVLIFGESGTGKELTAKSIHDQSIRATGPFVAINCGAIPPHLLQSELFGYERGAFTGANQRKIGYVEAANGGTLFLDEIGDLPLESQAGLLRFLQERTIQRLGGHDAISVDVRIISATHVDLEAAVSAGRFRSDLYHRLCVLRLEEPPLRGRGRDIELLAQRMFERYRGDSPRHIRGFSAAALNAMYRYSWPGNVRELINRVRRAIVMAEGRVITPEDLELEDVLEQQAPTLALARENAERRAIEGALARHRNRLAGAAQELGVSRATLYRLMLSHGMRTRQGQDDTRPKPSRAVSLTRATGRGLAADARARLARAAPDDAPHSAHPPARTSGDTACADDAVVCDFDPHRSCSSTTARADATSLHAHRRNPWLPGSPHAGADTLPDPDERSWHCVFDLAGSGRRTMLDETLNDIVKDLRLLQRN</sequence>
<evidence type="ECO:0000256" key="5">
    <source>
        <dbReference type="ARBA" id="ARBA00023163"/>
    </source>
</evidence>
<reference evidence="8 9" key="1">
    <citation type="journal article" date="2011" name="J. Bacteriol.">
        <title>Complete genome sequence of Burkholderia rhizoxinica, an endosymbiont of Rhizopus microsporus.</title>
        <authorList>
            <person name="Lackner G."/>
            <person name="Moebius N."/>
            <person name="Partida-Martinez L."/>
            <person name="Hertweck C."/>
        </authorList>
    </citation>
    <scope>NUCLEOTIDE SEQUENCE [LARGE SCALE GENOMIC DNA]</scope>
    <source>
        <strain evidence="9">DSM 19002 / CIP 109453 / HKI 454</strain>
        <plasmid evidence="8 9">pBRH01</plasmid>
    </source>
</reference>
<dbReference type="InterPro" id="IPR002078">
    <property type="entry name" value="Sigma_54_int"/>
</dbReference>
<dbReference type="eggNOG" id="COG2204">
    <property type="taxonomic scope" value="Bacteria"/>
</dbReference>
<dbReference type="InterPro" id="IPR058031">
    <property type="entry name" value="AAA_lid_NorR"/>
</dbReference>
<dbReference type="GO" id="GO:0043565">
    <property type="term" value="F:sequence-specific DNA binding"/>
    <property type="evidence" value="ECO:0007669"/>
    <property type="project" value="InterPro"/>
</dbReference>
<dbReference type="InterPro" id="IPR045343">
    <property type="entry name" value="VpsR"/>
</dbReference>
<dbReference type="PROSITE" id="PS00676">
    <property type="entry name" value="SIGMA54_INTERACT_2"/>
    <property type="match status" value="1"/>
</dbReference>
<evidence type="ECO:0000256" key="3">
    <source>
        <dbReference type="ARBA" id="ARBA00023015"/>
    </source>
</evidence>
<evidence type="ECO:0000256" key="4">
    <source>
        <dbReference type="ARBA" id="ARBA00023125"/>
    </source>
</evidence>
<dbReference type="SMART" id="SM00382">
    <property type="entry name" value="AAA"/>
    <property type="match status" value="1"/>
</dbReference>
<dbReference type="KEGG" id="brh:RBRH_00511"/>
<keyword evidence="4" id="KW-0238">DNA-binding</keyword>
<dbReference type="Pfam" id="PF00158">
    <property type="entry name" value="Sigma54_activat"/>
    <property type="match status" value="1"/>
</dbReference>
<dbReference type="GO" id="GO:0005524">
    <property type="term" value="F:ATP binding"/>
    <property type="evidence" value="ECO:0007669"/>
    <property type="project" value="UniProtKB-KW"/>
</dbReference>
<feature type="region of interest" description="Disordered" evidence="6">
    <location>
        <begin position="515"/>
        <end position="547"/>
    </location>
</feature>
<dbReference type="PROSITE" id="PS50045">
    <property type="entry name" value="SIGMA54_INTERACT_4"/>
    <property type="match status" value="1"/>
</dbReference>
<organism evidence="8 9">
    <name type="scientific">Mycetohabitans rhizoxinica (strain DSM 19002 / CIP 109453 / HKI 454)</name>
    <name type="common">Paraburkholderia rhizoxinica</name>
    <dbReference type="NCBI Taxonomy" id="882378"/>
    <lineage>
        <taxon>Bacteria</taxon>
        <taxon>Pseudomonadati</taxon>
        <taxon>Pseudomonadota</taxon>
        <taxon>Betaproteobacteria</taxon>
        <taxon>Burkholderiales</taxon>
        <taxon>Burkholderiaceae</taxon>
        <taxon>Mycetohabitans</taxon>
    </lineage>
</organism>
<dbReference type="CDD" id="cd00009">
    <property type="entry name" value="AAA"/>
    <property type="match status" value="1"/>
</dbReference>
<evidence type="ECO:0000256" key="2">
    <source>
        <dbReference type="ARBA" id="ARBA00022840"/>
    </source>
</evidence>
<keyword evidence="8" id="KW-0614">Plasmid</keyword>
<dbReference type="PANTHER" id="PTHR32071">
    <property type="entry name" value="TRANSCRIPTIONAL REGULATORY PROTEIN"/>
    <property type="match status" value="1"/>
</dbReference>
<dbReference type="Proteomes" id="UP000007437">
    <property type="component" value="Plasmid pBRH01"/>
</dbReference>
<feature type="region of interest" description="Disordered" evidence="6">
    <location>
        <begin position="440"/>
        <end position="495"/>
    </location>
</feature>
<feature type="domain" description="Sigma-54 factor interaction" evidence="7">
    <location>
        <begin position="139"/>
        <end position="368"/>
    </location>
</feature>
<feature type="compositionally biased region" description="Low complexity" evidence="6">
    <location>
        <begin position="485"/>
        <end position="495"/>
    </location>
</feature>
<dbReference type="Gene3D" id="3.40.50.300">
    <property type="entry name" value="P-loop containing nucleotide triphosphate hydrolases"/>
    <property type="match status" value="1"/>
</dbReference>
<keyword evidence="3" id="KW-0805">Transcription regulation</keyword>
<proteinExistence type="predicted"/>
<dbReference type="AlphaFoldDB" id="E5AU19"/>
<dbReference type="InterPro" id="IPR002197">
    <property type="entry name" value="HTH_Fis"/>
</dbReference>
<dbReference type="Pfam" id="PF25601">
    <property type="entry name" value="AAA_lid_14"/>
    <property type="match status" value="1"/>
</dbReference>
<evidence type="ECO:0000259" key="7">
    <source>
        <dbReference type="PROSITE" id="PS50045"/>
    </source>
</evidence>
<dbReference type="HOGENOM" id="CLU_000445_0_6_4"/>
<evidence type="ECO:0000256" key="1">
    <source>
        <dbReference type="ARBA" id="ARBA00022741"/>
    </source>
</evidence>
<dbReference type="InterPro" id="IPR011006">
    <property type="entry name" value="CheY-like_superfamily"/>
</dbReference>
<evidence type="ECO:0000313" key="8">
    <source>
        <dbReference type="EMBL" id="CBW76593.1"/>
    </source>
</evidence>
<dbReference type="Gene3D" id="1.10.10.60">
    <property type="entry name" value="Homeodomain-like"/>
    <property type="match status" value="1"/>
</dbReference>
<dbReference type="Pfam" id="PF20161">
    <property type="entry name" value="VpsR"/>
    <property type="match status" value="1"/>
</dbReference>
<dbReference type="Pfam" id="PF02954">
    <property type="entry name" value="HTH_8"/>
    <property type="match status" value="1"/>
</dbReference>
<dbReference type="OrthoDB" id="9761705at2"/>
<dbReference type="EMBL" id="FR687360">
    <property type="protein sequence ID" value="CBW76593.1"/>
    <property type="molecule type" value="Genomic_DNA"/>
</dbReference>
<dbReference type="PANTHER" id="PTHR32071:SF120">
    <property type="entry name" value="TRANSCRIPTIONAL REGULATOR-RELATED"/>
    <property type="match status" value="1"/>
</dbReference>
<evidence type="ECO:0000313" key="9">
    <source>
        <dbReference type="Proteomes" id="UP000007437"/>
    </source>
</evidence>
<keyword evidence="5" id="KW-0804">Transcription</keyword>
<dbReference type="PROSITE" id="PS00688">
    <property type="entry name" value="SIGMA54_INTERACT_3"/>
    <property type="match status" value="1"/>
</dbReference>
<dbReference type="InterPro" id="IPR003593">
    <property type="entry name" value="AAA+_ATPase"/>
</dbReference>
<geneLocation type="plasmid" evidence="8 9">
    <name>pBRH01</name>
</geneLocation>
<dbReference type="InterPro" id="IPR009057">
    <property type="entry name" value="Homeodomain-like_sf"/>
</dbReference>
<dbReference type="Gene3D" id="1.10.8.60">
    <property type="match status" value="1"/>
</dbReference>
<name>E5AU19_MYCRK</name>